<dbReference type="AlphaFoldDB" id="A6JVZ8"/>
<name>A6JVZ8_RAT</name>
<dbReference type="Proteomes" id="UP000234681">
    <property type="component" value="Chromosome 9"/>
</dbReference>
<feature type="compositionally biased region" description="Polar residues" evidence="1">
    <location>
        <begin position="32"/>
        <end position="51"/>
    </location>
</feature>
<organism evidence="2 3">
    <name type="scientific">Rattus norvegicus</name>
    <name type="common">Rat</name>
    <dbReference type="NCBI Taxonomy" id="10116"/>
    <lineage>
        <taxon>Eukaryota</taxon>
        <taxon>Metazoa</taxon>
        <taxon>Chordata</taxon>
        <taxon>Craniata</taxon>
        <taxon>Vertebrata</taxon>
        <taxon>Euteleostomi</taxon>
        <taxon>Mammalia</taxon>
        <taxon>Eutheria</taxon>
        <taxon>Euarchontoglires</taxon>
        <taxon>Glires</taxon>
        <taxon>Rodentia</taxon>
        <taxon>Myomorpha</taxon>
        <taxon>Muroidea</taxon>
        <taxon>Muridae</taxon>
        <taxon>Murinae</taxon>
        <taxon>Rattus</taxon>
    </lineage>
</organism>
<proteinExistence type="predicted"/>
<protein>
    <submittedName>
        <fullName evidence="2">Serine/threonine kinase 16, isoform CRA_c</fullName>
    </submittedName>
</protein>
<dbReference type="EMBL" id="CH474004">
    <property type="protein sequence ID" value="EDL75406.1"/>
    <property type="molecule type" value="Genomic_DNA"/>
</dbReference>
<accession>A6JVZ8</accession>
<evidence type="ECO:0000313" key="4">
    <source>
        <dbReference type="RGD" id="629474"/>
    </source>
</evidence>
<evidence type="ECO:0000313" key="3">
    <source>
        <dbReference type="Proteomes" id="UP000234681"/>
    </source>
</evidence>
<evidence type="ECO:0000256" key="1">
    <source>
        <dbReference type="SAM" id="MobiDB-lite"/>
    </source>
</evidence>
<reference evidence="3" key="1">
    <citation type="submission" date="2005-09" db="EMBL/GenBank/DDBJ databases">
        <authorList>
            <person name="Mural R.J."/>
            <person name="Li P.W."/>
            <person name="Adams M.D."/>
            <person name="Amanatides P.G."/>
            <person name="Baden-Tillson H."/>
            <person name="Barnstead M."/>
            <person name="Chin S.H."/>
            <person name="Dew I."/>
            <person name="Evans C.A."/>
            <person name="Ferriera S."/>
            <person name="Flanigan M."/>
            <person name="Fosler C."/>
            <person name="Glodek A."/>
            <person name="Gu Z."/>
            <person name="Holt R.A."/>
            <person name="Jennings D."/>
            <person name="Kraft C.L."/>
            <person name="Lu F."/>
            <person name="Nguyen T."/>
            <person name="Nusskern D.R."/>
            <person name="Pfannkoch C.M."/>
            <person name="Sitter C."/>
            <person name="Sutton G.G."/>
            <person name="Venter J.C."/>
            <person name="Wang Z."/>
            <person name="Woodage T."/>
            <person name="Zheng X.H."/>
            <person name="Zhong F."/>
        </authorList>
    </citation>
    <scope>NUCLEOTIDE SEQUENCE [LARGE SCALE GENOMIC DNA]</scope>
    <source>
        <strain>BN</strain>
        <strain evidence="3">Sprague-Dawley</strain>
    </source>
</reference>
<keyword evidence="2" id="KW-0418">Kinase</keyword>
<gene>
    <name evidence="2 4" type="primary">Stk16</name>
    <name evidence="2" type="ORF">rCG_23843</name>
</gene>
<keyword evidence="2" id="KW-0808">Transferase</keyword>
<evidence type="ECO:0000313" key="2">
    <source>
        <dbReference type="EMBL" id="EDL75406.1"/>
    </source>
</evidence>
<dbReference type="RGD" id="629474">
    <property type="gene designation" value="Stk16"/>
</dbReference>
<dbReference type="GO" id="GO:0016301">
    <property type="term" value="F:kinase activity"/>
    <property type="evidence" value="ECO:0007669"/>
    <property type="project" value="UniProtKB-KW"/>
</dbReference>
<feature type="region of interest" description="Disordered" evidence="1">
    <location>
        <begin position="1"/>
        <end position="51"/>
    </location>
</feature>
<sequence>MPRNFGPAQPLFPNPQCSTKPGPSLASRAVEGSSSKSKVVQPSNTDTQTSVPISKSEDLYLVIACSWTDRSRIWSLFLSYPERP</sequence>